<keyword evidence="3" id="KW-1185">Reference proteome</keyword>
<dbReference type="PANTHER" id="PTHR11102">
    <property type="entry name" value="SEL-1-LIKE PROTEIN"/>
    <property type="match status" value="1"/>
</dbReference>
<evidence type="ECO:0008006" key="4">
    <source>
        <dbReference type="Google" id="ProtNLM"/>
    </source>
</evidence>
<dbReference type="SUPFAM" id="SSF81901">
    <property type="entry name" value="HCP-like"/>
    <property type="match status" value="6"/>
</dbReference>
<reference evidence="2" key="1">
    <citation type="submission" date="2016-10" db="EMBL/GenBank/DDBJ databases">
        <authorList>
            <person name="Benchimol M."/>
            <person name="Almeida L.G."/>
            <person name="Vasconcelos A.T."/>
            <person name="Perreira-Neves A."/>
            <person name="Rosa I.A."/>
            <person name="Tasca T."/>
            <person name="Bogo M.R."/>
            <person name="de Souza W."/>
        </authorList>
    </citation>
    <scope>NUCLEOTIDE SEQUENCE [LARGE SCALE GENOMIC DNA]</scope>
    <source>
        <strain evidence="2">K</strain>
    </source>
</reference>
<dbReference type="InterPro" id="IPR050767">
    <property type="entry name" value="Sel1_AlgK"/>
</dbReference>
<protein>
    <recommendedName>
        <fullName evidence="4">Sel1 repeat family protein</fullName>
    </recommendedName>
</protein>
<proteinExistence type="inferred from homology"/>
<comment type="caution">
    <text evidence="2">The sequence shown here is derived from an EMBL/GenBank/DDBJ whole genome shotgun (WGS) entry which is preliminary data.</text>
</comment>
<dbReference type="VEuPathDB" id="TrichDB:TRFO_01446"/>
<dbReference type="Pfam" id="PF08238">
    <property type="entry name" value="Sel1"/>
    <property type="match status" value="19"/>
</dbReference>
<dbReference type="SMART" id="SM00671">
    <property type="entry name" value="SEL1"/>
    <property type="match status" value="20"/>
</dbReference>
<name>A0A1J4JXA5_9EUKA</name>
<dbReference type="Gene3D" id="1.25.40.10">
    <property type="entry name" value="Tetratricopeptide repeat domain"/>
    <property type="match status" value="6"/>
</dbReference>
<sequence>MLMFPAKGKTQPGIRQAVQQRIGSNLMNNHNTILNRPSNSKNSINLSGSQDVAKLLSSPRLPPLSGTQEKCASDLPAENLYQSGLSLLRSDSAKALELFRLAAEKQHVTAMYSYAHLLSSDSNTAATALRIMRNAAQLGQKDAIYEYGFMLENGIGGNPNREEARHYYQIGIKNGDGRAMYRYAKMLKEAHTNPEEMYSLFKEAADLQIPNAYYEFGLCLRDGLGVSKNVHEATRVFKQLADSNDPNGMLEYALCLKNGIGIQQDLQGFTQMVHKAVATHSPDALLTYAKMLENGDGFPQNSEAAEKIYRDLAEGDPPNPFAQNCLGIYYHNRKEYNEALKYYQLAAQQHHPTALFSLAMLQLFLRKTQEGMSNLKAAADAGNERAQFNYAIYLEKDKNSDKNEILHYYKLAADAGLPNAMCNYASLIFKNDQKQAVNMFKVAADRGHVISQYRYARFMLRNEEISEAIYYFELASAANHPKSQYELALIKLGNKDVDTAMKLLKASSDAGYRKAKAKYQAIIEDTGNVSKDDPDSVFDHVSHIPDGKEALEFFDKYYDPNNKLSELRRAQVLLKSDPKTGLATISEMAKSGYVEAKFVYATILEAGEVCKPNMLEARKYYQEASKAQHARAMLNYGRILKVEDQATACRLFKEAADQNLPIAQYQYARILEISGAEEEALKYYKMASDAGIEKAHFRYGRMHEICAKIKQSYEVAAEYYKMAANKGYPKAQNNYAHVLEAGLGIEKNLELAAKYYKLAFDQGNIYASHNYARILENGIGVPKDETKAAQIYKSLAANEDNGLAQFNYARMCHNGIGVQEDWDEAKKYYLMAIENNIAEAKQNYGVLLFTKYHKWNEAARFFEMAVSGNGGQASAKYNYAQLLLQGTGVPEDRGLAERLFYEASDSFLPAMFFYAQVLEGKDDLDQASYDKVLERAARYYKKAAEWPDPEHRFLKPQRDAQYRLGLMYRDGRGVEKNDDLFNKYIKMAADNKHPDAESILNPPNFDSWKLQL</sequence>
<accession>A0A1J4JXA5</accession>
<dbReference type="EMBL" id="MLAK01000815">
    <property type="protein sequence ID" value="OHT03783.1"/>
    <property type="molecule type" value="Genomic_DNA"/>
</dbReference>
<dbReference type="GeneID" id="94824809"/>
<evidence type="ECO:0000313" key="3">
    <source>
        <dbReference type="Proteomes" id="UP000179807"/>
    </source>
</evidence>
<organism evidence="2 3">
    <name type="scientific">Tritrichomonas foetus</name>
    <dbReference type="NCBI Taxonomy" id="1144522"/>
    <lineage>
        <taxon>Eukaryota</taxon>
        <taxon>Metamonada</taxon>
        <taxon>Parabasalia</taxon>
        <taxon>Tritrichomonadida</taxon>
        <taxon>Tritrichomonadidae</taxon>
        <taxon>Tritrichomonas</taxon>
    </lineage>
</organism>
<evidence type="ECO:0000256" key="1">
    <source>
        <dbReference type="ARBA" id="ARBA00038101"/>
    </source>
</evidence>
<dbReference type="AlphaFoldDB" id="A0A1J4JXA5"/>
<dbReference type="InterPro" id="IPR011990">
    <property type="entry name" value="TPR-like_helical_dom_sf"/>
</dbReference>
<dbReference type="RefSeq" id="XP_068356919.1">
    <property type="nucleotide sequence ID" value="XM_068490105.1"/>
</dbReference>
<dbReference type="Proteomes" id="UP000179807">
    <property type="component" value="Unassembled WGS sequence"/>
</dbReference>
<dbReference type="PANTHER" id="PTHR11102:SF160">
    <property type="entry name" value="ERAD-ASSOCIATED E3 UBIQUITIN-PROTEIN LIGASE COMPONENT HRD3"/>
    <property type="match status" value="1"/>
</dbReference>
<dbReference type="InterPro" id="IPR006597">
    <property type="entry name" value="Sel1-like"/>
</dbReference>
<comment type="similarity">
    <text evidence="1">Belongs to the sel-1 family.</text>
</comment>
<evidence type="ECO:0000313" key="2">
    <source>
        <dbReference type="EMBL" id="OHT03783.1"/>
    </source>
</evidence>
<dbReference type="OrthoDB" id="272077at2759"/>
<gene>
    <name evidence="2" type="ORF">TRFO_01446</name>
</gene>